<comment type="caution">
    <text evidence="1">The sequence shown here is derived from an EMBL/GenBank/DDBJ whole genome shotgun (WGS) entry which is preliminary data.</text>
</comment>
<organism evidence="1 2">
    <name type="scientific">Rhodopirellula baltica SWK14</name>
    <dbReference type="NCBI Taxonomy" id="993516"/>
    <lineage>
        <taxon>Bacteria</taxon>
        <taxon>Pseudomonadati</taxon>
        <taxon>Planctomycetota</taxon>
        <taxon>Planctomycetia</taxon>
        <taxon>Pirellulales</taxon>
        <taxon>Pirellulaceae</taxon>
        <taxon>Rhodopirellula</taxon>
    </lineage>
</organism>
<proteinExistence type="predicted"/>
<name>L7CIK7_RHOBT</name>
<reference evidence="1 2" key="1">
    <citation type="journal article" date="2013" name="Mar. Genomics">
        <title>Expression of sulfatases in Rhodopirellula baltica and the diversity of sulfatases in the genus Rhodopirellula.</title>
        <authorList>
            <person name="Wegner C.E."/>
            <person name="Richter-Heitmann T."/>
            <person name="Klindworth A."/>
            <person name="Klockow C."/>
            <person name="Richter M."/>
            <person name="Achstetter T."/>
            <person name="Glockner F.O."/>
            <person name="Harder J."/>
        </authorList>
    </citation>
    <scope>NUCLEOTIDE SEQUENCE [LARGE SCALE GENOMIC DNA]</scope>
    <source>
        <strain evidence="1 2">SWK14</strain>
    </source>
</reference>
<evidence type="ECO:0000313" key="2">
    <source>
        <dbReference type="Proteomes" id="UP000010959"/>
    </source>
</evidence>
<dbReference type="Proteomes" id="UP000010959">
    <property type="component" value="Unassembled WGS sequence"/>
</dbReference>
<evidence type="ECO:0000313" key="1">
    <source>
        <dbReference type="EMBL" id="ELP32901.1"/>
    </source>
</evidence>
<accession>L7CIK7</accession>
<sequence length="165" mass="18081">MTFPDQASMSPTNASLVDAIERGSFGTLVIGTSRHSVGKTLGEPSDATITNRMRTSCVWRYGAIEFHFDDDLLTLIHCDADDLFDGGKALIVDPWKLRRKMPLRELTAILDAKKLHYTGCDDHYAAECMIKFDTGCSLGFVLDPNAGLGPLGLSSWSIQRRGTIA</sequence>
<dbReference type="AlphaFoldDB" id="L7CIK7"/>
<gene>
    <name evidence="1" type="ORF">RBSWK_03169</name>
</gene>
<protein>
    <submittedName>
        <fullName evidence="1">Uncharacterized protein</fullName>
    </submittedName>
</protein>
<dbReference type="EMBL" id="AMWG01000082">
    <property type="protein sequence ID" value="ELP32901.1"/>
    <property type="molecule type" value="Genomic_DNA"/>
</dbReference>
<dbReference type="PATRIC" id="fig|993516.3.peg.3378"/>